<evidence type="ECO:0000256" key="4">
    <source>
        <dbReference type="ARBA" id="ARBA00022692"/>
    </source>
</evidence>
<protein>
    <recommendedName>
        <fullName evidence="12">Bestrophin</fullName>
    </recommendedName>
</protein>
<feature type="transmembrane region" description="Helical" evidence="9">
    <location>
        <begin position="226"/>
        <end position="244"/>
    </location>
</feature>
<comment type="subcellular location">
    <subcellularLocation>
        <location evidence="1">Cell membrane</location>
        <topology evidence="1">Multi-pass membrane protein</topology>
    </subcellularLocation>
</comment>
<evidence type="ECO:0000256" key="5">
    <source>
        <dbReference type="ARBA" id="ARBA00022989"/>
    </source>
</evidence>
<feature type="transmembrane region" description="Helical" evidence="9">
    <location>
        <begin position="12"/>
        <end position="33"/>
    </location>
</feature>
<evidence type="ECO:0000256" key="7">
    <source>
        <dbReference type="ARBA" id="ARBA00023136"/>
    </source>
</evidence>
<dbReference type="AlphaFoldDB" id="A0A848IXB2"/>
<name>A0A848IXB2_9BACT</name>
<comment type="similarity">
    <text evidence="8">Belongs to the anion channel-forming bestrophin (TC 1.A.46) family.</text>
</comment>
<dbReference type="EMBL" id="JABBNU010000003">
    <property type="protein sequence ID" value="NMM47941.1"/>
    <property type="molecule type" value="Genomic_DNA"/>
</dbReference>
<keyword evidence="3" id="KW-1003">Cell membrane</keyword>
<gene>
    <name evidence="10" type="ORF">HH304_05975</name>
</gene>
<evidence type="ECO:0000256" key="8">
    <source>
        <dbReference type="ARBA" id="ARBA00034708"/>
    </source>
</evidence>
<evidence type="ECO:0000256" key="6">
    <source>
        <dbReference type="ARBA" id="ARBA00023065"/>
    </source>
</evidence>
<keyword evidence="5 9" id="KW-1133">Transmembrane helix</keyword>
<dbReference type="GO" id="GO:0005886">
    <property type="term" value="C:plasma membrane"/>
    <property type="evidence" value="ECO:0007669"/>
    <property type="project" value="UniProtKB-SubCell"/>
</dbReference>
<keyword evidence="4 9" id="KW-0812">Transmembrane</keyword>
<keyword evidence="6" id="KW-0406">Ion transport</keyword>
<evidence type="ECO:0008006" key="12">
    <source>
        <dbReference type="Google" id="ProtNLM"/>
    </source>
</evidence>
<dbReference type="InterPro" id="IPR044669">
    <property type="entry name" value="YneE/VCCN1/2-like"/>
</dbReference>
<sequence length="295" mass="34543">MYLKNSKPFASLIKAIKYDIIILFIVSVLIGYFDNNLYLLQEFNLAIPGFIGTAIIVTLAFKTNKAYARWWEAKMIWEGIASNTRNWNRFVISTVFPVDNSMAHILIYRQLLWNEILKNRLRNRQNDLMNTELSPEEIAFLSDQDNLNQGILFLQGKSLMDEFDKKSINVFIHVQFEEMIKEFENLMGKAERIKNTVFPVSFKILLHFAIYFFCIISAYFISDNVVFFEASVSFVISVLFLGFLQISSELQDPFEDKPTDTPMNYICHQLNKETQQVLKDMDLITREEFTSTYIM</sequence>
<keyword evidence="2" id="KW-0813">Transport</keyword>
<evidence type="ECO:0000313" key="11">
    <source>
        <dbReference type="Proteomes" id="UP000559010"/>
    </source>
</evidence>
<dbReference type="Proteomes" id="UP000559010">
    <property type="component" value="Unassembled WGS sequence"/>
</dbReference>
<feature type="transmembrane region" description="Helical" evidence="9">
    <location>
        <begin position="45"/>
        <end position="61"/>
    </location>
</feature>
<dbReference type="Pfam" id="PF25539">
    <property type="entry name" value="Bestrophin_2"/>
    <property type="match status" value="1"/>
</dbReference>
<dbReference type="GO" id="GO:0005254">
    <property type="term" value="F:chloride channel activity"/>
    <property type="evidence" value="ECO:0007669"/>
    <property type="project" value="InterPro"/>
</dbReference>
<reference evidence="10 11" key="1">
    <citation type="submission" date="2020-04" db="EMBL/GenBank/DDBJ databases">
        <title>Flammeovirgaceae bacterium KN852 isolated from deep sea.</title>
        <authorList>
            <person name="Zhang D.-C."/>
        </authorList>
    </citation>
    <scope>NUCLEOTIDE SEQUENCE [LARGE SCALE GENOMIC DNA]</scope>
    <source>
        <strain evidence="10 11">KN852</strain>
    </source>
</reference>
<accession>A0A848IXB2</accession>
<feature type="transmembrane region" description="Helical" evidence="9">
    <location>
        <begin position="197"/>
        <end position="220"/>
    </location>
</feature>
<keyword evidence="7 9" id="KW-0472">Membrane</keyword>
<evidence type="ECO:0000256" key="1">
    <source>
        <dbReference type="ARBA" id="ARBA00004651"/>
    </source>
</evidence>
<proteinExistence type="inferred from homology"/>
<organism evidence="10 11">
    <name type="scientific">Marinigracilibium pacificum</name>
    <dbReference type="NCBI Taxonomy" id="2729599"/>
    <lineage>
        <taxon>Bacteria</taxon>
        <taxon>Pseudomonadati</taxon>
        <taxon>Bacteroidota</taxon>
        <taxon>Cytophagia</taxon>
        <taxon>Cytophagales</taxon>
        <taxon>Flammeovirgaceae</taxon>
        <taxon>Marinigracilibium</taxon>
    </lineage>
</organism>
<evidence type="ECO:0000313" key="10">
    <source>
        <dbReference type="EMBL" id="NMM47941.1"/>
    </source>
</evidence>
<dbReference type="PANTHER" id="PTHR33281">
    <property type="entry name" value="UPF0187 PROTEIN YNEE"/>
    <property type="match status" value="1"/>
</dbReference>
<comment type="caution">
    <text evidence="10">The sequence shown here is derived from an EMBL/GenBank/DDBJ whole genome shotgun (WGS) entry which is preliminary data.</text>
</comment>
<evidence type="ECO:0000256" key="3">
    <source>
        <dbReference type="ARBA" id="ARBA00022475"/>
    </source>
</evidence>
<evidence type="ECO:0000256" key="2">
    <source>
        <dbReference type="ARBA" id="ARBA00022448"/>
    </source>
</evidence>
<keyword evidence="11" id="KW-1185">Reference proteome</keyword>
<dbReference type="PANTHER" id="PTHR33281:SF19">
    <property type="entry name" value="VOLTAGE-DEPENDENT ANION CHANNEL-FORMING PROTEIN YNEE"/>
    <property type="match status" value="1"/>
</dbReference>
<evidence type="ECO:0000256" key="9">
    <source>
        <dbReference type="SAM" id="Phobius"/>
    </source>
</evidence>
<dbReference type="RefSeq" id="WP_169678966.1">
    <property type="nucleotide sequence ID" value="NZ_JABBNU010000003.1"/>
</dbReference>